<evidence type="ECO:0000313" key="2">
    <source>
        <dbReference type="EMBL" id="KAG9506392.1"/>
    </source>
</evidence>
<dbReference type="AlphaFoldDB" id="A0A9P8IUZ4"/>
<feature type="compositionally biased region" description="Basic and acidic residues" evidence="1">
    <location>
        <begin position="24"/>
        <end position="38"/>
    </location>
</feature>
<evidence type="ECO:0000313" key="3">
    <source>
        <dbReference type="Proteomes" id="UP000827133"/>
    </source>
</evidence>
<keyword evidence="3" id="KW-1185">Reference proteome</keyword>
<gene>
    <name evidence="2" type="ORF">J7337_003375</name>
</gene>
<feature type="compositionally biased region" description="Polar residues" evidence="1">
    <location>
        <begin position="50"/>
        <end position="59"/>
    </location>
</feature>
<organism evidence="2 3">
    <name type="scientific">Fusarium musae</name>
    <dbReference type="NCBI Taxonomy" id="1042133"/>
    <lineage>
        <taxon>Eukaryota</taxon>
        <taxon>Fungi</taxon>
        <taxon>Dikarya</taxon>
        <taxon>Ascomycota</taxon>
        <taxon>Pezizomycotina</taxon>
        <taxon>Sordariomycetes</taxon>
        <taxon>Hypocreomycetidae</taxon>
        <taxon>Hypocreales</taxon>
        <taxon>Nectriaceae</taxon>
        <taxon>Fusarium</taxon>
    </lineage>
</organism>
<dbReference type="GeneID" id="68311232"/>
<dbReference type="KEGG" id="fmu:J7337_003375"/>
<dbReference type="Proteomes" id="UP000827133">
    <property type="component" value="Unassembled WGS sequence"/>
</dbReference>
<dbReference type="RefSeq" id="XP_044685391.1">
    <property type="nucleotide sequence ID" value="XM_044821091.1"/>
</dbReference>
<evidence type="ECO:0000256" key="1">
    <source>
        <dbReference type="SAM" id="MobiDB-lite"/>
    </source>
</evidence>
<protein>
    <submittedName>
        <fullName evidence="2">Uncharacterized protein</fullName>
    </submittedName>
</protein>
<dbReference type="EMBL" id="JAHBCI010000002">
    <property type="protein sequence ID" value="KAG9506392.1"/>
    <property type="molecule type" value="Genomic_DNA"/>
</dbReference>
<proteinExistence type="predicted"/>
<reference evidence="2" key="1">
    <citation type="journal article" date="2021" name="Mol. Plant Microbe Interact.">
        <title>Telomere to telomere genome assembly of Fusarium musae F31, causal agent of crown rot disease of banana.</title>
        <authorList>
            <person name="Degradi L."/>
            <person name="Tava V."/>
            <person name="Kunova A."/>
            <person name="Cortesi P."/>
            <person name="Saracchi M."/>
            <person name="Pasquali M."/>
        </authorList>
    </citation>
    <scope>NUCLEOTIDE SEQUENCE</scope>
    <source>
        <strain evidence="2">F31</strain>
    </source>
</reference>
<sequence length="59" mass="6543">MSRERLTFEEIAESAELAVNKLHREYPSQGPGKRDKLGAGEGDGGLYYNYANSSHGTQR</sequence>
<feature type="region of interest" description="Disordered" evidence="1">
    <location>
        <begin position="24"/>
        <end position="59"/>
    </location>
</feature>
<name>A0A9P8IUZ4_9HYPO</name>
<accession>A0A9P8IUZ4</accession>
<comment type="caution">
    <text evidence="2">The sequence shown here is derived from an EMBL/GenBank/DDBJ whole genome shotgun (WGS) entry which is preliminary data.</text>
</comment>